<dbReference type="InterPro" id="IPR006118">
    <property type="entry name" value="Recombinase_CS"/>
</dbReference>
<evidence type="ECO:0000256" key="1">
    <source>
        <dbReference type="ARBA" id="ARBA00022908"/>
    </source>
</evidence>
<feature type="domain" description="Resolvase/invertase-type recombinase catalytic" evidence="5">
    <location>
        <begin position="1"/>
        <end position="141"/>
    </location>
</feature>
<dbReference type="InterPro" id="IPR006119">
    <property type="entry name" value="Resolv_N"/>
</dbReference>
<dbReference type="CDD" id="cd03768">
    <property type="entry name" value="SR_ResInv"/>
    <property type="match status" value="1"/>
</dbReference>
<dbReference type="InterPro" id="IPR050639">
    <property type="entry name" value="SSR_resolvase"/>
</dbReference>
<dbReference type="PANTHER" id="PTHR30461:SF19">
    <property type="entry name" value="SITE-SPECIFIC RECOMBINASE RESOLVASE FAMILY"/>
    <property type="match status" value="1"/>
</dbReference>
<evidence type="ECO:0000256" key="3">
    <source>
        <dbReference type="ARBA" id="ARBA00023172"/>
    </source>
</evidence>
<dbReference type="PROSITE" id="PS51736">
    <property type="entry name" value="RECOMBINASES_3"/>
    <property type="match status" value="1"/>
</dbReference>
<dbReference type="PROSITE" id="PS00397">
    <property type="entry name" value="RECOMBINASES_1"/>
    <property type="match status" value="1"/>
</dbReference>
<feature type="active site" description="O-(5'-phospho-DNA)-serine intermediate" evidence="4">
    <location>
        <position position="9"/>
    </location>
</feature>
<dbReference type="Gene3D" id="3.40.50.1390">
    <property type="entry name" value="Resolvase, N-terminal catalytic domain"/>
    <property type="match status" value="1"/>
</dbReference>
<sequence length="212" mass="23727">MKARYIRVSTSSQSTRRQLTKSHPDELLYIDICSGSIPFNERPEAIKLNNAITTGKISELSVSSVDRLGRNSFDVQSTLNRLDKDKINVHIDNLGICSIANGKSNSIFKIITDVLANVATMEREALLERQREGIKAAIAKNPNTYKGRIKGTTESDDEVLTKHKSLVKIIKSNPNSSLRDLSKLSFDKDKNYKASPNTVRKIKNIIDNIKKI</sequence>
<keyword evidence="3" id="KW-0233">DNA recombination</keyword>
<organism evidence="6 7">
    <name type="scientific">Flavobacterium hungaricum</name>
    <dbReference type="NCBI Taxonomy" id="2082725"/>
    <lineage>
        <taxon>Bacteria</taxon>
        <taxon>Pseudomonadati</taxon>
        <taxon>Bacteroidota</taxon>
        <taxon>Flavobacteriia</taxon>
        <taxon>Flavobacteriales</taxon>
        <taxon>Flavobacteriaceae</taxon>
        <taxon>Flavobacterium</taxon>
    </lineage>
</organism>
<dbReference type="Pfam" id="PF00239">
    <property type="entry name" value="Resolvase"/>
    <property type="match status" value="1"/>
</dbReference>
<keyword evidence="2" id="KW-0238">DNA-binding</keyword>
<dbReference type="InterPro" id="IPR036162">
    <property type="entry name" value="Resolvase-like_N_sf"/>
</dbReference>
<keyword evidence="7" id="KW-1185">Reference proteome</keyword>
<accession>A0ABR9TF81</accession>
<keyword evidence="1" id="KW-0229">DNA integration</keyword>
<evidence type="ECO:0000313" key="7">
    <source>
        <dbReference type="Proteomes" id="UP000640614"/>
    </source>
</evidence>
<evidence type="ECO:0000313" key="6">
    <source>
        <dbReference type="EMBL" id="MBE8723534.1"/>
    </source>
</evidence>
<protein>
    <submittedName>
        <fullName evidence="6">Recombinase family protein</fullName>
    </submittedName>
</protein>
<dbReference type="Proteomes" id="UP000640614">
    <property type="component" value="Unassembled WGS sequence"/>
</dbReference>
<dbReference type="RefSeq" id="WP_193844595.1">
    <property type="nucleotide sequence ID" value="NZ_PRDM01000001.1"/>
</dbReference>
<evidence type="ECO:0000259" key="5">
    <source>
        <dbReference type="PROSITE" id="PS51736"/>
    </source>
</evidence>
<dbReference type="PANTHER" id="PTHR30461">
    <property type="entry name" value="DNA-INVERTASE FROM LAMBDOID PROPHAGE"/>
    <property type="match status" value="1"/>
</dbReference>
<reference evidence="6 7" key="1">
    <citation type="submission" date="2018-07" db="EMBL/GenBank/DDBJ databases">
        <title>Genome assembly of strain KB82.</title>
        <authorList>
            <person name="Kukolya J."/>
            <person name="Horvath B."/>
            <person name="Nagy I."/>
            <person name="Toth A."/>
        </authorList>
    </citation>
    <scope>NUCLEOTIDE SEQUENCE [LARGE SCALE GENOMIC DNA]</scope>
    <source>
        <strain evidence="6 7">Kb82</strain>
    </source>
</reference>
<gene>
    <name evidence="6" type="ORF">C4F50_01145</name>
</gene>
<comment type="caution">
    <text evidence="6">The sequence shown here is derived from an EMBL/GenBank/DDBJ whole genome shotgun (WGS) entry which is preliminary data.</text>
</comment>
<evidence type="ECO:0000256" key="2">
    <source>
        <dbReference type="ARBA" id="ARBA00023125"/>
    </source>
</evidence>
<dbReference type="EMBL" id="PRDM01000001">
    <property type="protein sequence ID" value="MBE8723534.1"/>
    <property type="molecule type" value="Genomic_DNA"/>
</dbReference>
<dbReference type="SMART" id="SM00857">
    <property type="entry name" value="Resolvase"/>
    <property type="match status" value="1"/>
</dbReference>
<evidence type="ECO:0000256" key="4">
    <source>
        <dbReference type="PROSITE-ProRule" id="PRU10137"/>
    </source>
</evidence>
<name>A0ABR9TF81_9FLAO</name>
<proteinExistence type="predicted"/>
<dbReference type="SUPFAM" id="SSF53041">
    <property type="entry name" value="Resolvase-like"/>
    <property type="match status" value="1"/>
</dbReference>